<keyword evidence="2" id="KW-1185">Reference proteome</keyword>
<dbReference type="PANTHER" id="PTHR37310">
    <property type="entry name" value="CYTOPLASMIC PROTEIN-RELATED"/>
    <property type="match status" value="1"/>
</dbReference>
<reference evidence="1 2" key="1">
    <citation type="submission" date="2017-01" db="EMBL/GenBank/DDBJ databases">
        <title>Bacillus phylogenomics.</title>
        <authorList>
            <person name="Dunlap C."/>
        </authorList>
    </citation>
    <scope>NUCLEOTIDE SEQUENCE [LARGE SCALE GENOMIC DNA]</scope>
    <source>
        <strain evidence="1 2">NRRL B-41282</strain>
    </source>
</reference>
<dbReference type="PANTHER" id="PTHR37310:SF1">
    <property type="entry name" value="CYTOPLASMIC PROTEIN"/>
    <property type="match status" value="1"/>
</dbReference>
<dbReference type="RefSeq" id="WP_076761459.1">
    <property type="nucleotide sequence ID" value="NZ_JARMMK010000001.1"/>
</dbReference>
<proteinExistence type="predicted"/>
<organism evidence="1 2">
    <name type="scientific">Bacillus swezeyi</name>
    <dbReference type="NCBI Taxonomy" id="1925020"/>
    <lineage>
        <taxon>Bacteria</taxon>
        <taxon>Bacillati</taxon>
        <taxon>Bacillota</taxon>
        <taxon>Bacilli</taxon>
        <taxon>Bacillales</taxon>
        <taxon>Bacillaceae</taxon>
        <taxon>Bacillus</taxon>
    </lineage>
</organism>
<dbReference type="OrthoDB" id="5396211at2"/>
<dbReference type="Pfam" id="PF03860">
    <property type="entry name" value="Csp"/>
    <property type="match status" value="1"/>
</dbReference>
<comment type="caution">
    <text evidence="1">The sequence shown here is derived from an EMBL/GenBank/DDBJ whole genome shotgun (WGS) entry which is preliminary data.</text>
</comment>
<evidence type="ECO:0000313" key="1">
    <source>
        <dbReference type="EMBL" id="OMI06225.1"/>
    </source>
</evidence>
<accession>A0A1R1RVT4</accession>
<accession>A0A1R1QNH2</accession>
<dbReference type="InterPro" id="IPR044543">
    <property type="entry name" value="YHJQ-like"/>
</dbReference>
<dbReference type="EMBL" id="MTJL01000016">
    <property type="protein sequence ID" value="OMI06225.1"/>
    <property type="molecule type" value="Genomic_DNA"/>
</dbReference>
<sequence length="122" mass="14182">MYDHTVPYHANLRNVQHQRVLKMLQHCEAVCELTEYYVLTREDLRHRKDQLRMLRDCADICTLTAKYIARYSRFSKSLALLCAKICEVCGNHCSQQPDQQSQTCGQTCLQCAQECRSFAMSS</sequence>
<gene>
    <name evidence="1" type="ORF">BW143_09880</name>
</gene>
<dbReference type="AlphaFoldDB" id="A0A1R1QNH2"/>
<evidence type="ECO:0000313" key="2">
    <source>
        <dbReference type="Proteomes" id="UP000187367"/>
    </source>
</evidence>
<dbReference type="InterPro" id="IPR005560">
    <property type="entry name" value="Csp_YhjQ"/>
</dbReference>
<dbReference type="Proteomes" id="UP000187367">
    <property type="component" value="Unassembled WGS sequence"/>
</dbReference>
<dbReference type="CDD" id="cd08026">
    <property type="entry name" value="DUF326"/>
    <property type="match status" value="1"/>
</dbReference>
<dbReference type="Gene3D" id="1.20.1270.360">
    <property type="match status" value="1"/>
</dbReference>
<protein>
    <submittedName>
        <fullName evidence="1">Ferredoxin</fullName>
    </submittedName>
</protein>
<name>A0A1R1QNH2_9BACI</name>